<evidence type="ECO:0000313" key="3">
    <source>
        <dbReference type="Proteomes" id="UP000284202"/>
    </source>
</evidence>
<feature type="domain" description="Tip attachment protein J HDII-ins2" evidence="1">
    <location>
        <begin position="268"/>
        <end position="379"/>
    </location>
</feature>
<dbReference type="AlphaFoldDB" id="A0A418T2G3"/>
<dbReference type="OrthoDB" id="7349961at2"/>
<reference evidence="3" key="1">
    <citation type="submission" date="2018-09" db="EMBL/GenBank/DDBJ databases">
        <title>Acidovorax cavernicola nov. sp. isolated from Gruta de las Maravillas (Aracena, Spain).</title>
        <authorList>
            <person name="Jurado V."/>
            <person name="Gutierrez-Patricio S."/>
            <person name="Gonzalez-Pimentel J.L."/>
            <person name="Miller A.Z."/>
            <person name="Laiz L."/>
            <person name="Saiz-Jimenez C."/>
        </authorList>
    </citation>
    <scope>NUCLEOTIDE SEQUENCE [LARGE SCALE GENOMIC DNA]</scope>
    <source>
        <strain evidence="3">1011MAR3C25</strain>
    </source>
</reference>
<organism evidence="2 3">
    <name type="scientific">Paracoccus onubensis</name>
    <dbReference type="NCBI Taxonomy" id="1675788"/>
    <lineage>
        <taxon>Bacteria</taxon>
        <taxon>Pseudomonadati</taxon>
        <taxon>Pseudomonadota</taxon>
        <taxon>Alphaproteobacteria</taxon>
        <taxon>Rhodobacterales</taxon>
        <taxon>Paracoccaceae</taxon>
        <taxon>Paracoccus</taxon>
    </lineage>
</organism>
<proteinExistence type="predicted"/>
<dbReference type="InterPro" id="IPR055385">
    <property type="entry name" value="GpJ_HDII-ins2"/>
</dbReference>
<evidence type="ECO:0000259" key="1">
    <source>
        <dbReference type="Pfam" id="PF24801"/>
    </source>
</evidence>
<gene>
    <name evidence="2" type="ORF">D3P04_05170</name>
</gene>
<keyword evidence="3" id="KW-1185">Reference proteome</keyword>
<protein>
    <submittedName>
        <fullName evidence="2">Phage tail protein</fullName>
    </submittedName>
</protein>
<dbReference type="NCBIfam" id="NF040662">
    <property type="entry name" value="attach_TipJ_rel"/>
    <property type="match status" value="1"/>
</dbReference>
<dbReference type="Pfam" id="PF24801">
    <property type="entry name" value="FNIII-A_GpJ"/>
    <property type="match status" value="1"/>
</dbReference>
<accession>A0A418T2G3</accession>
<evidence type="ECO:0000313" key="2">
    <source>
        <dbReference type="EMBL" id="RJE87395.1"/>
    </source>
</evidence>
<dbReference type="EMBL" id="QZCG01000003">
    <property type="protein sequence ID" value="RJE87395.1"/>
    <property type="molecule type" value="Genomic_DNA"/>
</dbReference>
<dbReference type="Proteomes" id="UP000284202">
    <property type="component" value="Unassembled WGS sequence"/>
</dbReference>
<name>A0A418T2G3_9RHOB</name>
<sequence length="1095" mass="119178">MGRIKIEAPAGRTIAEHLAMALPFATPADLQQARVALVTETGSEIIDRRYWHRVRPRPGVRVVIRIIAGKNALRSVLSIVITIAAIATGQAWGVQFGQMLGLTGATAGAVGTALLTAGVNIIGNLLLNALVPPVKPDTPEAQRNRYSISGWRNRLEPDGAVPVILGRIRYAPPFAVLSHSEVVGDDQYVRAVFTAGEGPLNISDIRIGETPVTEFDEVEVEIREGRASDAPQTIIPRQIAEESIGVELTRPLPRDDRGEVIKNQPSIETPVVRTTGADARGASIILAFPAGMIRFDDDGDQKHEEVAVRIEQRPANETTWDEVTTLRIRAKKLEGFYRQHSWNFPSRGRWQVRLTMMTSETTDSKIQRRTSWAALQTLRPEYPLNYGRPLSLIAMRIKATHQLSGSLDNVNAIFARHCLDYDRNSGTWVERLTSNPASLYRYALQSPANPRAVSDAGIDLEQLEDWHEFCRFHDLKYDRILDQAGSTLQEVLTEIAAAGRASPRHDGMRWGVVVDRPQELIVDHIGPRNSWAFSSRRSYTTPPHAFRVPFLDATNDWKPAERLVRWPGYAGDITLTEALELPGKTDPAEVWRETRRRMYEAIYRPDSYQVTQDGPARVATRGDGVTLSHYILDSVQLSARVRAVVGPLIEIDEYVMLEAGRSYGIRFRVFTNEDDTIGTSVVRNIVTEPGETNLLRIEGDDGDVPEPGDLVYFGAAAEETFSMVVTGNEPAEDMASIVHMVDAAPVIDERLANDVIPAWSGRVGAEIDDNLLQPAAPRFVSIVSGVSGTGFGNRVEYLIEPGSSPISVREYRIEHRLAGTTNWISVTIPAANGGGAITSYGNGDAIELRAVAISSADIEGPYSGIVPLTIGAEDAAIPAALDADAVTVTTLLGGALVQFATGNDENLAQVQLYRSQSTTLNRETDAVGAPQQVSRQQSYSVTAGDTTRSNRLSANNWTADAGWTLNGDSATHTSGTADAISHSLNAQPDRWYRIGINLSDRSAGTVTPRLTGGTVRTGNSLDADGAYSDRIRAASGNDRFELLASSDFDGTVSGIVAYLETAACLDAGTHYLWLEPQNTDGVPGPVTGPLTIEVI</sequence>
<comment type="caution">
    <text evidence="2">The sequence shown here is derived from an EMBL/GenBank/DDBJ whole genome shotgun (WGS) entry which is preliminary data.</text>
</comment>